<dbReference type="PANTHER" id="PTHR19328:SF75">
    <property type="entry name" value="ALDOSE SUGAR DEHYDROGENASE YLII"/>
    <property type="match status" value="1"/>
</dbReference>
<dbReference type="AlphaFoldDB" id="A0A512BIR0"/>
<dbReference type="Gene3D" id="2.120.10.30">
    <property type="entry name" value="TolB, C-terminal domain"/>
    <property type="match status" value="1"/>
</dbReference>
<gene>
    <name evidence="2" type="ORF">SAE01_42030</name>
</gene>
<dbReference type="Pfam" id="PF07995">
    <property type="entry name" value="GSDH"/>
    <property type="match status" value="1"/>
</dbReference>
<evidence type="ECO:0000313" key="3">
    <source>
        <dbReference type="Proteomes" id="UP000321513"/>
    </source>
</evidence>
<comment type="caution">
    <text evidence="2">The sequence shown here is derived from an EMBL/GenBank/DDBJ whole genome shotgun (WGS) entry which is preliminary data.</text>
</comment>
<dbReference type="InterPro" id="IPR012938">
    <property type="entry name" value="Glc/Sorbosone_DH"/>
</dbReference>
<keyword evidence="3" id="KW-1185">Reference proteome</keyword>
<proteinExistence type="predicted"/>
<name>A0A512BIR0_9BACT</name>
<evidence type="ECO:0000313" key="2">
    <source>
        <dbReference type="EMBL" id="GEO11707.1"/>
    </source>
</evidence>
<feature type="domain" description="Glucose/Sorbosone dehydrogenase" evidence="1">
    <location>
        <begin position="60"/>
        <end position="368"/>
    </location>
</feature>
<evidence type="ECO:0000259" key="1">
    <source>
        <dbReference type="Pfam" id="PF07995"/>
    </source>
</evidence>
<accession>A0A512BIR0</accession>
<dbReference type="InterPro" id="IPR011041">
    <property type="entry name" value="Quinoprot_gluc/sorb_DH_b-prop"/>
</dbReference>
<dbReference type="Proteomes" id="UP000321513">
    <property type="component" value="Unassembled WGS sequence"/>
</dbReference>
<dbReference type="EMBL" id="BJYT01000027">
    <property type="protein sequence ID" value="GEO11707.1"/>
    <property type="molecule type" value="Genomic_DNA"/>
</dbReference>
<dbReference type="PANTHER" id="PTHR19328">
    <property type="entry name" value="HEDGEHOG-INTERACTING PROTEIN"/>
    <property type="match status" value="1"/>
</dbReference>
<dbReference type="InterPro" id="IPR011042">
    <property type="entry name" value="6-blade_b-propeller_TolB-like"/>
</dbReference>
<organism evidence="2 3">
    <name type="scientific">Segetibacter aerophilus</name>
    <dbReference type="NCBI Taxonomy" id="670293"/>
    <lineage>
        <taxon>Bacteria</taxon>
        <taxon>Pseudomonadati</taxon>
        <taxon>Bacteroidota</taxon>
        <taxon>Chitinophagia</taxon>
        <taxon>Chitinophagales</taxon>
        <taxon>Chitinophagaceae</taxon>
        <taxon>Segetibacter</taxon>
    </lineage>
</organism>
<sequence>MKFNKVLFSVALIPLFLTCYYANKEGDKGQSSLNTSTSGTSSEGEKYKLAEAFAGLSFELPVELVSPEDGTDRIFVVEQKGVIRVFPNKGDVKNAAKFLDIEQKVESGGEKGLLGLAFHPNYKSNGYIYVNYTRGKPLESVISRFKVSATNPNVADPQSEQILLTYLQPYSNHNGGKVAFGNDGFLYIAVGDGGSGGDPGNRAQNKKELLGKILRIDVNNPSGNLKYTIPADNPFKNNKEGFREEIYAYGMRNPWRFSFDRATGMLWAGDVGQNKIEEIDIIENGGNYGWRVMEADECFQSSDCNKAGLVSPITSYKQGSSTGNSVTGGYVCYDKSLPELNGKYIYGDFVSGNIWALTYSDKKAVNNELIGKLSGGLSSFGEDSKHNLFLLAYGTGKVYKLSSAL</sequence>
<dbReference type="RefSeq" id="WP_147205822.1">
    <property type="nucleotide sequence ID" value="NZ_BJYT01000027.1"/>
</dbReference>
<protein>
    <submittedName>
        <fullName evidence="2">Glucose dehydrogenase</fullName>
    </submittedName>
</protein>
<dbReference type="OrthoDB" id="9770043at2"/>
<reference evidence="2 3" key="1">
    <citation type="submission" date="2019-07" db="EMBL/GenBank/DDBJ databases">
        <title>Whole genome shotgun sequence of Segetibacter aerophilus NBRC 106135.</title>
        <authorList>
            <person name="Hosoyama A."/>
            <person name="Uohara A."/>
            <person name="Ohji S."/>
            <person name="Ichikawa N."/>
        </authorList>
    </citation>
    <scope>NUCLEOTIDE SEQUENCE [LARGE SCALE GENOMIC DNA]</scope>
    <source>
        <strain evidence="2 3">NBRC 106135</strain>
    </source>
</reference>
<dbReference type="SUPFAM" id="SSF50952">
    <property type="entry name" value="Soluble quinoprotein glucose dehydrogenase"/>
    <property type="match status" value="1"/>
</dbReference>